<dbReference type="EMBL" id="AP019620">
    <property type="protein sequence ID" value="BBJ42815.1"/>
    <property type="molecule type" value="Genomic_DNA"/>
</dbReference>
<dbReference type="InterPro" id="IPR057326">
    <property type="entry name" value="KR_dom"/>
</dbReference>
<sequence>MSDKPPADLAERVVIVTGAGSGIGRAAARAFAQAGARVLGVGRRIDALEETAAGHPAIVAHSADLSGPGAPEDVVNAAVDRWGQVDVLVNNAGATKIMPLADTTDRAITDLFGLNVVAPSLLAREALPHLRRSRGSIVNVSSTYGHRPLPGGAHYAASKAALEQLTRSWAVELAADGIRVNALAPGPTESQALAAAGLPQETIEQIKHEEASRIPLARRGDPDEVAAWILRLADPATTWLTGQILTIDGGLELT</sequence>
<reference evidence="4 5" key="1">
    <citation type="journal article" date="2020" name="Int. J. Syst. Evol. Microbiol.">
        <title>Reclassification of Streptomyces castelarensis and Streptomyces sporoclivatus as later heterotypic synonyms of Streptomyces antimycoticus.</title>
        <authorList>
            <person name="Komaki H."/>
            <person name="Tamura T."/>
        </authorList>
    </citation>
    <scope>NUCLEOTIDE SEQUENCE [LARGE SCALE GENOMIC DNA]</scope>
    <source>
        <strain evidence="4 5">NBRC 100767</strain>
    </source>
</reference>
<gene>
    <name evidence="4" type="ORF">SSPO_055330</name>
</gene>
<keyword evidence="2" id="KW-0560">Oxidoreductase</keyword>
<dbReference type="Pfam" id="PF13561">
    <property type="entry name" value="adh_short_C2"/>
    <property type="match status" value="1"/>
</dbReference>
<dbReference type="FunFam" id="3.40.50.720:FF:000084">
    <property type="entry name" value="Short-chain dehydrogenase reductase"/>
    <property type="match status" value="1"/>
</dbReference>
<comment type="similarity">
    <text evidence="1">Belongs to the short-chain dehydrogenases/reductases (SDR) family.</text>
</comment>
<evidence type="ECO:0000313" key="4">
    <source>
        <dbReference type="EMBL" id="BBJ42815.1"/>
    </source>
</evidence>
<proteinExistence type="inferred from homology"/>
<dbReference type="AlphaFoldDB" id="A0A499ULG9"/>
<dbReference type="PANTHER" id="PTHR43975">
    <property type="entry name" value="ZGC:101858"/>
    <property type="match status" value="1"/>
</dbReference>
<dbReference type="GO" id="GO:0016491">
    <property type="term" value="F:oxidoreductase activity"/>
    <property type="evidence" value="ECO:0007669"/>
    <property type="project" value="UniProtKB-KW"/>
</dbReference>
<dbReference type="PANTHER" id="PTHR43975:SF2">
    <property type="entry name" value="EG:BACR7A4.14 PROTEIN-RELATED"/>
    <property type="match status" value="1"/>
</dbReference>
<evidence type="ECO:0000256" key="1">
    <source>
        <dbReference type="ARBA" id="ARBA00006484"/>
    </source>
</evidence>
<dbReference type="SUPFAM" id="SSF51735">
    <property type="entry name" value="NAD(P)-binding Rossmann-fold domains"/>
    <property type="match status" value="1"/>
</dbReference>
<dbReference type="PROSITE" id="PS00061">
    <property type="entry name" value="ADH_SHORT"/>
    <property type="match status" value="1"/>
</dbReference>
<dbReference type="PRINTS" id="PR00081">
    <property type="entry name" value="GDHRDH"/>
</dbReference>
<evidence type="ECO:0000259" key="3">
    <source>
        <dbReference type="SMART" id="SM00822"/>
    </source>
</evidence>
<accession>A0A499ULG9</accession>
<dbReference type="SMART" id="SM00822">
    <property type="entry name" value="PKS_KR"/>
    <property type="match status" value="1"/>
</dbReference>
<organism evidence="4 5">
    <name type="scientific">Streptomyces antimycoticus</name>
    <dbReference type="NCBI Taxonomy" id="68175"/>
    <lineage>
        <taxon>Bacteria</taxon>
        <taxon>Bacillati</taxon>
        <taxon>Actinomycetota</taxon>
        <taxon>Actinomycetes</taxon>
        <taxon>Kitasatosporales</taxon>
        <taxon>Streptomycetaceae</taxon>
        <taxon>Streptomyces</taxon>
        <taxon>Streptomyces violaceusniger group</taxon>
    </lineage>
</organism>
<dbReference type="CDD" id="cd05233">
    <property type="entry name" value="SDR_c"/>
    <property type="match status" value="1"/>
</dbReference>
<name>A0A499ULG9_9ACTN</name>
<feature type="domain" description="Ketoreductase" evidence="3">
    <location>
        <begin position="12"/>
        <end position="202"/>
    </location>
</feature>
<dbReference type="InterPro" id="IPR002347">
    <property type="entry name" value="SDR_fam"/>
</dbReference>
<dbReference type="Proteomes" id="UP000463951">
    <property type="component" value="Chromosome"/>
</dbReference>
<dbReference type="PRINTS" id="PR00080">
    <property type="entry name" value="SDRFAMILY"/>
</dbReference>
<dbReference type="InterPro" id="IPR036291">
    <property type="entry name" value="NAD(P)-bd_dom_sf"/>
</dbReference>
<evidence type="ECO:0000313" key="5">
    <source>
        <dbReference type="Proteomes" id="UP000463951"/>
    </source>
</evidence>
<dbReference type="Gene3D" id="3.40.50.720">
    <property type="entry name" value="NAD(P)-binding Rossmann-like Domain"/>
    <property type="match status" value="1"/>
</dbReference>
<dbReference type="InterPro" id="IPR020904">
    <property type="entry name" value="Sc_DH/Rdtase_CS"/>
</dbReference>
<evidence type="ECO:0000256" key="2">
    <source>
        <dbReference type="ARBA" id="ARBA00023002"/>
    </source>
</evidence>
<protein>
    <submittedName>
        <fullName evidence="4">Ketoreductase</fullName>
    </submittedName>
</protein>